<evidence type="ECO:0000313" key="10">
    <source>
        <dbReference type="EMBL" id="CBH98244.1"/>
    </source>
</evidence>
<dbReference type="AlphaFoldDB" id="E6PTI7"/>
<evidence type="ECO:0000256" key="5">
    <source>
        <dbReference type="ARBA" id="ARBA00022723"/>
    </source>
</evidence>
<dbReference type="Gene3D" id="3.40.50.12280">
    <property type="match status" value="1"/>
</dbReference>
<evidence type="ECO:0000256" key="1">
    <source>
        <dbReference type="ARBA" id="ARBA00001966"/>
    </source>
</evidence>
<keyword evidence="5" id="KW-0479">Metal-binding</keyword>
<gene>
    <name evidence="10" type="ORF">CARN2_3720</name>
</gene>
<dbReference type="InterPro" id="IPR006137">
    <property type="entry name" value="NADH_UbQ_OxRdtase-like_20kDa"/>
</dbReference>
<keyword evidence="10" id="KW-0830">Ubiquinone</keyword>
<sequence>MRIGKETSMPVWTWFGLHKGRATTPWPQRPGPDGQEGVLGLPRFDATRCTAAQSGCNDCVAACPASAIGVDTGQHVQLDYARCVGCQLCTEVCPEGAFSVSHDWAFGVRDKADLLNHGSVKTSPPQPSPQRGEGADHSSTAAWGMSGGTEQSLHSAVLSSPTARVRSGGGDSNEQALTRELKIFGKSLHVRHVDAGSCNGCESELQALLNPFYNLHRLGVFFTPSPRFADLLLVTGPVTAAMREPLLRTYEAMPQPRWVMAAGTCATGGGTNGGGYACHQGLEGILPVDVWLPGCPPNPAALIEALLMLLQRRPQRVHQGRHEHA</sequence>
<dbReference type="SUPFAM" id="SSF54862">
    <property type="entry name" value="4Fe-4S ferredoxins"/>
    <property type="match status" value="1"/>
</dbReference>
<dbReference type="GO" id="GO:0051539">
    <property type="term" value="F:4 iron, 4 sulfur cluster binding"/>
    <property type="evidence" value="ECO:0007669"/>
    <property type="project" value="UniProtKB-KW"/>
</dbReference>
<dbReference type="Gene3D" id="3.30.70.3270">
    <property type="match status" value="1"/>
</dbReference>
<evidence type="ECO:0000256" key="4">
    <source>
        <dbReference type="ARBA" id="ARBA00022485"/>
    </source>
</evidence>
<comment type="cofactor">
    <cofactor evidence="1">
        <name>[4Fe-4S] cluster</name>
        <dbReference type="ChEBI" id="CHEBI:49883"/>
    </cofactor>
</comment>
<dbReference type="SUPFAM" id="SSF56770">
    <property type="entry name" value="HydA/Nqo6-like"/>
    <property type="match status" value="1"/>
</dbReference>
<evidence type="ECO:0000256" key="7">
    <source>
        <dbReference type="ARBA" id="ARBA00023014"/>
    </source>
</evidence>
<evidence type="ECO:0000256" key="8">
    <source>
        <dbReference type="SAM" id="MobiDB-lite"/>
    </source>
</evidence>
<dbReference type="InterPro" id="IPR017896">
    <property type="entry name" value="4Fe4S_Fe-S-bd"/>
</dbReference>
<accession>E6PTI7</accession>
<dbReference type="GO" id="GO:0046872">
    <property type="term" value="F:metal ion binding"/>
    <property type="evidence" value="ECO:0007669"/>
    <property type="project" value="UniProtKB-KW"/>
</dbReference>
<dbReference type="PANTHER" id="PTHR42989:SF1">
    <property type="entry name" value="FORMATE HYDROGENLYASE SUBUNIT 7-RELATED"/>
    <property type="match status" value="1"/>
</dbReference>
<name>E6PTI7_9ZZZZ</name>
<feature type="domain" description="4Fe-4S ferredoxin-type" evidence="9">
    <location>
        <begin position="74"/>
        <end position="103"/>
    </location>
</feature>
<organism evidence="10">
    <name type="scientific">mine drainage metagenome</name>
    <dbReference type="NCBI Taxonomy" id="410659"/>
    <lineage>
        <taxon>unclassified sequences</taxon>
        <taxon>metagenomes</taxon>
        <taxon>ecological metagenomes</taxon>
    </lineage>
</organism>
<feature type="domain" description="4Fe-4S ferredoxin-type" evidence="9">
    <location>
        <begin position="40"/>
        <end position="73"/>
    </location>
</feature>
<feature type="region of interest" description="Disordered" evidence="8">
    <location>
        <begin position="116"/>
        <end position="147"/>
    </location>
</feature>
<reference evidence="10" key="1">
    <citation type="submission" date="2009-10" db="EMBL/GenBank/DDBJ databases">
        <title>Diversity of trophic interactions inside an arsenic-rich microbial ecosystem.</title>
        <authorList>
            <person name="Bertin P.N."/>
            <person name="Heinrich-Salmeron A."/>
            <person name="Pelletier E."/>
            <person name="Goulhen-Chollet F."/>
            <person name="Arsene-Ploetze F."/>
            <person name="Gallien S."/>
            <person name="Calteau A."/>
            <person name="Vallenet D."/>
            <person name="Casiot C."/>
            <person name="Chane-Woon-Ming B."/>
            <person name="Giloteaux L."/>
            <person name="Barakat M."/>
            <person name="Bonnefoy V."/>
            <person name="Bruneel O."/>
            <person name="Chandler M."/>
            <person name="Cleiss J."/>
            <person name="Duran R."/>
            <person name="Elbaz-Poulichet F."/>
            <person name="Fonknechten N."/>
            <person name="Lauga B."/>
            <person name="Mornico D."/>
            <person name="Ortet P."/>
            <person name="Schaeffer C."/>
            <person name="Siguier P."/>
            <person name="Alexander Thil Smith A."/>
            <person name="Van Dorsselaer A."/>
            <person name="Weissenbach J."/>
            <person name="Medigue C."/>
            <person name="Le Paslier D."/>
        </authorList>
    </citation>
    <scope>NUCLEOTIDE SEQUENCE</scope>
</reference>
<comment type="similarity">
    <text evidence="3">Belongs to the FrhG family.</text>
</comment>
<dbReference type="GO" id="GO:0016491">
    <property type="term" value="F:oxidoreductase activity"/>
    <property type="evidence" value="ECO:0007669"/>
    <property type="project" value="UniProtKB-KW"/>
</dbReference>
<keyword evidence="4" id="KW-0004">4Fe-4S</keyword>
<proteinExistence type="inferred from homology"/>
<dbReference type="PANTHER" id="PTHR42989">
    <property type="entry name" value="HYDROGENASE-4 COMPONENT I"/>
    <property type="match status" value="1"/>
</dbReference>
<keyword evidence="6" id="KW-0408">Iron</keyword>
<evidence type="ECO:0000256" key="6">
    <source>
        <dbReference type="ARBA" id="ARBA00023004"/>
    </source>
</evidence>
<comment type="caution">
    <text evidence="10">The sequence shown here is derived from an EMBL/GenBank/DDBJ whole genome shotgun (WGS) entry which is preliminary data.</text>
</comment>
<dbReference type="EMBL" id="CABM01000049">
    <property type="protein sequence ID" value="CBH98244.1"/>
    <property type="molecule type" value="Genomic_DNA"/>
</dbReference>
<dbReference type="InterPro" id="IPR052375">
    <property type="entry name" value="Complex_I_20kDa-like"/>
</dbReference>
<dbReference type="NCBIfam" id="NF005012">
    <property type="entry name" value="PRK06411.1"/>
    <property type="match status" value="1"/>
</dbReference>
<dbReference type="InterPro" id="IPR017900">
    <property type="entry name" value="4Fe4S_Fe_S_CS"/>
</dbReference>
<dbReference type="EC" id="1.6.5.3" evidence="10"/>
<dbReference type="PROSITE" id="PS51379">
    <property type="entry name" value="4FE4S_FER_2"/>
    <property type="match status" value="2"/>
</dbReference>
<keyword evidence="10" id="KW-0560">Oxidoreductase</keyword>
<feature type="region of interest" description="Disordered" evidence="8">
    <location>
        <begin position="154"/>
        <end position="173"/>
    </location>
</feature>
<protein>
    <submittedName>
        <fullName evidence="10">Putative NADH ubiquinone oxidoreductase, 20 kDa subunit</fullName>
        <ecNumber evidence="10">1.6.5.3</ecNumber>
    </submittedName>
</protein>
<comment type="similarity">
    <text evidence="2">Belongs to the complex I 20 kDa subunit family.</text>
</comment>
<evidence type="ECO:0000256" key="3">
    <source>
        <dbReference type="ARBA" id="ARBA00010870"/>
    </source>
</evidence>
<dbReference type="PROSITE" id="PS00198">
    <property type="entry name" value="4FE4S_FER_1"/>
    <property type="match status" value="1"/>
</dbReference>
<dbReference type="Pfam" id="PF12838">
    <property type="entry name" value="Fer4_7"/>
    <property type="match status" value="1"/>
</dbReference>
<evidence type="ECO:0000256" key="2">
    <source>
        <dbReference type="ARBA" id="ARBA00009173"/>
    </source>
</evidence>
<keyword evidence="7" id="KW-0411">Iron-sulfur</keyword>
<evidence type="ECO:0000259" key="9">
    <source>
        <dbReference type="PROSITE" id="PS51379"/>
    </source>
</evidence>
<dbReference type="Pfam" id="PF01058">
    <property type="entry name" value="Oxidored_q6"/>
    <property type="match status" value="1"/>
</dbReference>